<keyword evidence="3 7" id="KW-0418">Kinase</keyword>
<dbReference type="EMBL" id="JACHON010000007">
    <property type="protein sequence ID" value="MBB6513053.1"/>
    <property type="molecule type" value="Genomic_DNA"/>
</dbReference>
<evidence type="ECO:0000256" key="3">
    <source>
        <dbReference type="ARBA" id="ARBA00022777"/>
    </source>
</evidence>
<sequence>MKHISFILPVLLLTVHLLMQKQLVSLPLHIAFGLIIAFVVGFLFQKQLRNNYRRTDSLLYIGQLIVLSLYYWNSMPSVIPLCLFILVELYRIFTMKDLENVKKQIGKLMEEQEQANETFKTIRSERHDFLKHISALHFTLEKKDYEEAKQYLDELVGTYEETNLSIKGEKGVIAGILNDMYRRARNLNMSPYFDLDVPISSLPMKDVDMVSLIGNLLSNAIDACEEWKDGREQTPNLALEFTKRSGLYILECRNSSLPIPPSILDQLYHSFGVTTKGEQHEGLGTKIIHDIIKSYNGFLDFTYKDEQFTVKIKIPAVIE</sequence>
<dbReference type="AlphaFoldDB" id="A0A841RN55"/>
<dbReference type="GO" id="GO:0042802">
    <property type="term" value="F:identical protein binding"/>
    <property type="evidence" value="ECO:0007669"/>
    <property type="project" value="TreeGrafter"/>
</dbReference>
<evidence type="ECO:0000313" key="7">
    <source>
        <dbReference type="EMBL" id="MBB6513053.1"/>
    </source>
</evidence>
<protein>
    <submittedName>
        <fullName evidence="7">LytT family two-component system sensor histidine kinase NatK</fullName>
        <ecNumber evidence="7">2.7.13.3</ecNumber>
    </submittedName>
</protein>
<dbReference type="SUPFAM" id="SSF55890">
    <property type="entry name" value="Sporulation response regulatory protein Spo0B"/>
    <property type="match status" value="1"/>
</dbReference>
<proteinExistence type="predicted"/>
<accession>A0A841RN55</accession>
<dbReference type="PANTHER" id="PTHR40448:SF1">
    <property type="entry name" value="TWO-COMPONENT SENSOR HISTIDINE KINASE"/>
    <property type="match status" value="1"/>
</dbReference>
<keyword evidence="4" id="KW-0472">Membrane</keyword>
<keyword evidence="4" id="KW-1133">Transmembrane helix</keyword>
<dbReference type="Gene3D" id="1.10.287.130">
    <property type="match status" value="1"/>
</dbReference>
<dbReference type="PANTHER" id="PTHR40448">
    <property type="entry name" value="TWO-COMPONENT SENSOR HISTIDINE KINASE"/>
    <property type="match status" value="1"/>
</dbReference>
<dbReference type="InterPro" id="IPR032834">
    <property type="entry name" value="NatK-like_C"/>
</dbReference>
<feature type="domain" description="Sensor histidine kinase NatK-like C-terminal" evidence="5">
    <location>
        <begin position="204"/>
        <end position="315"/>
    </location>
</feature>
<dbReference type="Gene3D" id="3.30.565.10">
    <property type="entry name" value="Histidine kinase-like ATPase, C-terminal domain"/>
    <property type="match status" value="1"/>
</dbReference>
<reference evidence="7 8" key="1">
    <citation type="submission" date="2020-08" db="EMBL/GenBank/DDBJ databases">
        <title>Genomic Encyclopedia of Type Strains, Phase IV (KMG-IV): sequencing the most valuable type-strain genomes for metagenomic binning, comparative biology and taxonomic classification.</title>
        <authorList>
            <person name="Goeker M."/>
        </authorList>
    </citation>
    <scope>NUCLEOTIDE SEQUENCE [LARGE SCALE GENOMIC DNA]</scope>
    <source>
        <strain evidence="7 8">DSM 11805</strain>
    </source>
</reference>
<dbReference type="SUPFAM" id="SSF55874">
    <property type="entry name" value="ATPase domain of HSP90 chaperone/DNA topoisomerase II/histidine kinase"/>
    <property type="match status" value="1"/>
</dbReference>
<keyword evidence="4" id="KW-0812">Transmembrane</keyword>
<evidence type="ECO:0000256" key="4">
    <source>
        <dbReference type="SAM" id="Phobius"/>
    </source>
</evidence>
<keyword evidence="8" id="KW-1185">Reference proteome</keyword>
<feature type="domain" description="SpoOB alpha-helical" evidence="6">
    <location>
        <begin position="109"/>
        <end position="161"/>
    </location>
</feature>
<dbReference type="InterPro" id="IPR016120">
    <property type="entry name" value="Sig_transdc_His_kin_SpoOB"/>
</dbReference>
<dbReference type="RefSeq" id="WP_184247496.1">
    <property type="nucleotide sequence ID" value="NZ_BAAACU010000053.1"/>
</dbReference>
<evidence type="ECO:0000313" key="8">
    <source>
        <dbReference type="Proteomes" id="UP000572212"/>
    </source>
</evidence>
<dbReference type="Proteomes" id="UP000572212">
    <property type="component" value="Unassembled WGS sequence"/>
</dbReference>
<dbReference type="GO" id="GO:0000155">
    <property type="term" value="F:phosphorelay sensor kinase activity"/>
    <property type="evidence" value="ECO:0007669"/>
    <property type="project" value="InterPro"/>
</dbReference>
<comment type="caution">
    <text evidence="7">The sequence shown here is derived from an EMBL/GenBank/DDBJ whole genome shotgun (WGS) entry which is preliminary data.</text>
</comment>
<evidence type="ECO:0000256" key="1">
    <source>
        <dbReference type="ARBA" id="ARBA00022553"/>
    </source>
</evidence>
<evidence type="ECO:0000259" key="5">
    <source>
        <dbReference type="Pfam" id="PF14501"/>
    </source>
</evidence>
<dbReference type="Pfam" id="PF14501">
    <property type="entry name" value="HATPase_c_5"/>
    <property type="match status" value="1"/>
</dbReference>
<gene>
    <name evidence="7" type="ORF">GGQ92_001843</name>
</gene>
<dbReference type="InterPro" id="IPR039506">
    <property type="entry name" value="SPOB_a"/>
</dbReference>
<organism evidence="7 8">
    <name type="scientific">Gracilibacillus halotolerans</name>
    <dbReference type="NCBI Taxonomy" id="74386"/>
    <lineage>
        <taxon>Bacteria</taxon>
        <taxon>Bacillati</taxon>
        <taxon>Bacillota</taxon>
        <taxon>Bacilli</taxon>
        <taxon>Bacillales</taxon>
        <taxon>Bacillaceae</taxon>
        <taxon>Gracilibacillus</taxon>
    </lineage>
</organism>
<dbReference type="InterPro" id="IPR036890">
    <property type="entry name" value="HATPase_C_sf"/>
</dbReference>
<evidence type="ECO:0000256" key="2">
    <source>
        <dbReference type="ARBA" id="ARBA00022679"/>
    </source>
</evidence>
<keyword evidence="1" id="KW-0597">Phosphoprotein</keyword>
<dbReference type="Pfam" id="PF14689">
    <property type="entry name" value="SPOB_a"/>
    <property type="match status" value="1"/>
</dbReference>
<keyword evidence="2 7" id="KW-0808">Transferase</keyword>
<dbReference type="CDD" id="cd16935">
    <property type="entry name" value="HATPase_AgrC-ComD-like"/>
    <property type="match status" value="1"/>
</dbReference>
<name>A0A841RN55_9BACI</name>
<feature type="transmembrane region" description="Helical" evidence="4">
    <location>
        <begin position="30"/>
        <end position="45"/>
    </location>
</feature>
<dbReference type="EC" id="2.7.13.3" evidence="7"/>
<evidence type="ECO:0000259" key="6">
    <source>
        <dbReference type="Pfam" id="PF14689"/>
    </source>
</evidence>